<dbReference type="PRINTS" id="PR00081">
    <property type="entry name" value="GDHRDH"/>
</dbReference>
<sequence>MSATAAENFADRPVALVTGAGSGIGRAVSLDLVRTHRIAVVDRDAAAAAAVVAAAGGVGHAEAYAVDVTEEESLQDAVRRVLQTFGRLDAVAACAGIASGGTVETTTLGDWHRTLAVNLTGVFLTARVTVPHLRATRGSFTAIASDAGTTGAMDMAAYTASKHAVLGLVRGMALDFGRDGVRSNVVCPGFVETPMARGIFADAPEGTEEFYRELIPLGRFAEAEDVAAVVRHLVESRYTNGHAYAIDGGSTAGYYRNPAAPFVAATGGSHGEH</sequence>
<dbReference type="EMBL" id="PVZF01000023">
    <property type="protein sequence ID" value="PRY08835.1"/>
    <property type="molecule type" value="Genomic_DNA"/>
</dbReference>
<dbReference type="FunFam" id="3.40.50.720:FF:000084">
    <property type="entry name" value="Short-chain dehydrogenase reductase"/>
    <property type="match status" value="1"/>
</dbReference>
<evidence type="ECO:0000256" key="1">
    <source>
        <dbReference type="ARBA" id="ARBA00006484"/>
    </source>
</evidence>
<comment type="caution">
    <text evidence="3">The sequence shown here is derived from an EMBL/GenBank/DDBJ whole genome shotgun (WGS) entry which is preliminary data.</text>
</comment>
<dbReference type="Proteomes" id="UP000238083">
    <property type="component" value="Unassembled WGS sequence"/>
</dbReference>
<accession>A0A2T0QUS0</accession>
<organism evidence="3 4">
    <name type="scientific">Kineococcus rhizosphaerae</name>
    <dbReference type="NCBI Taxonomy" id="559628"/>
    <lineage>
        <taxon>Bacteria</taxon>
        <taxon>Bacillati</taxon>
        <taxon>Actinomycetota</taxon>
        <taxon>Actinomycetes</taxon>
        <taxon>Kineosporiales</taxon>
        <taxon>Kineosporiaceae</taxon>
        <taxon>Kineococcus</taxon>
    </lineage>
</organism>
<keyword evidence="4" id="KW-1185">Reference proteome</keyword>
<comment type="similarity">
    <text evidence="1">Belongs to the short-chain dehydrogenases/reductases (SDR) family.</text>
</comment>
<dbReference type="InterPro" id="IPR002347">
    <property type="entry name" value="SDR_fam"/>
</dbReference>
<gene>
    <name evidence="3" type="ORF">CLV37_12314</name>
</gene>
<dbReference type="PROSITE" id="PS00061">
    <property type="entry name" value="ADH_SHORT"/>
    <property type="match status" value="1"/>
</dbReference>
<dbReference type="Pfam" id="PF13561">
    <property type="entry name" value="adh_short_C2"/>
    <property type="match status" value="1"/>
</dbReference>
<reference evidence="3 4" key="1">
    <citation type="submission" date="2018-03" db="EMBL/GenBank/DDBJ databases">
        <title>Genomic Encyclopedia of Archaeal and Bacterial Type Strains, Phase II (KMG-II): from individual species to whole genera.</title>
        <authorList>
            <person name="Goeker M."/>
        </authorList>
    </citation>
    <scope>NUCLEOTIDE SEQUENCE [LARGE SCALE GENOMIC DNA]</scope>
    <source>
        <strain evidence="3 4">DSM 19711</strain>
    </source>
</reference>
<dbReference type="PANTHER" id="PTHR42760">
    <property type="entry name" value="SHORT-CHAIN DEHYDROGENASES/REDUCTASES FAMILY MEMBER"/>
    <property type="match status" value="1"/>
</dbReference>
<evidence type="ECO:0000313" key="4">
    <source>
        <dbReference type="Proteomes" id="UP000238083"/>
    </source>
</evidence>
<dbReference type="GO" id="GO:0016616">
    <property type="term" value="F:oxidoreductase activity, acting on the CH-OH group of donors, NAD or NADP as acceptor"/>
    <property type="evidence" value="ECO:0007669"/>
    <property type="project" value="TreeGrafter"/>
</dbReference>
<dbReference type="SUPFAM" id="SSF51735">
    <property type="entry name" value="NAD(P)-binding Rossmann-fold domains"/>
    <property type="match status" value="1"/>
</dbReference>
<keyword evidence="2" id="KW-0560">Oxidoreductase</keyword>
<proteinExistence type="inferred from homology"/>
<dbReference type="CDD" id="cd05233">
    <property type="entry name" value="SDR_c"/>
    <property type="match status" value="1"/>
</dbReference>
<evidence type="ECO:0000313" key="3">
    <source>
        <dbReference type="EMBL" id="PRY08835.1"/>
    </source>
</evidence>
<dbReference type="InterPro" id="IPR020904">
    <property type="entry name" value="Sc_DH/Rdtase_CS"/>
</dbReference>
<dbReference type="OrthoDB" id="7064009at2"/>
<dbReference type="Gene3D" id="3.40.50.720">
    <property type="entry name" value="NAD(P)-binding Rossmann-like Domain"/>
    <property type="match status" value="1"/>
</dbReference>
<dbReference type="AlphaFoldDB" id="A0A2T0QUS0"/>
<name>A0A2T0QUS0_9ACTN</name>
<protein>
    <submittedName>
        <fullName evidence="3">NAD(P)-dependent dehydrogenase (Short-subunit alcohol dehydrogenase family)</fullName>
    </submittedName>
</protein>
<evidence type="ECO:0000256" key="2">
    <source>
        <dbReference type="ARBA" id="ARBA00023002"/>
    </source>
</evidence>
<dbReference type="InterPro" id="IPR036291">
    <property type="entry name" value="NAD(P)-bd_dom_sf"/>
</dbReference>